<feature type="compositionally biased region" description="Basic and acidic residues" evidence="5">
    <location>
        <begin position="30"/>
        <end position="49"/>
    </location>
</feature>
<dbReference type="GO" id="GO:0005615">
    <property type="term" value="C:extracellular space"/>
    <property type="evidence" value="ECO:0007669"/>
    <property type="project" value="TreeGrafter"/>
</dbReference>
<dbReference type="InterPro" id="IPR008160">
    <property type="entry name" value="Collagen"/>
</dbReference>
<dbReference type="AlphaFoldDB" id="A0A8T1SES5"/>
<evidence type="ECO:0000313" key="8">
    <source>
        <dbReference type="Proteomes" id="UP000765507"/>
    </source>
</evidence>
<reference evidence="7 8" key="1">
    <citation type="journal article" date="2020" name="G3 (Bethesda)">
        <title>Draft Genome of the Common Snapping Turtle, Chelydra serpentina, a Model for Phenotypic Plasticity in Reptiles.</title>
        <authorList>
            <person name="Das D."/>
            <person name="Singh S.K."/>
            <person name="Bierstedt J."/>
            <person name="Erickson A."/>
            <person name="Galli G.L.J."/>
            <person name="Crossley D.A. 2nd"/>
            <person name="Rhen T."/>
        </authorList>
    </citation>
    <scope>NUCLEOTIDE SEQUENCE [LARGE SCALE GENOMIC DNA]</scope>
    <source>
        <strain evidence="7">KW</strain>
    </source>
</reference>
<dbReference type="Gene3D" id="2.60.120.1000">
    <property type="match status" value="1"/>
</dbReference>
<evidence type="ECO:0000313" key="7">
    <source>
        <dbReference type="EMBL" id="KAG6927300.1"/>
    </source>
</evidence>
<dbReference type="PROSITE" id="PS51461">
    <property type="entry name" value="NC1_FIB"/>
    <property type="match status" value="1"/>
</dbReference>
<dbReference type="InterPro" id="IPR000885">
    <property type="entry name" value="Fib_collagen_C"/>
</dbReference>
<organism evidence="7 8">
    <name type="scientific">Chelydra serpentina</name>
    <name type="common">Snapping turtle</name>
    <name type="synonym">Testudo serpentina</name>
    <dbReference type="NCBI Taxonomy" id="8475"/>
    <lineage>
        <taxon>Eukaryota</taxon>
        <taxon>Metazoa</taxon>
        <taxon>Chordata</taxon>
        <taxon>Craniata</taxon>
        <taxon>Vertebrata</taxon>
        <taxon>Euteleostomi</taxon>
        <taxon>Archelosauria</taxon>
        <taxon>Testudinata</taxon>
        <taxon>Testudines</taxon>
        <taxon>Cryptodira</taxon>
        <taxon>Durocryptodira</taxon>
        <taxon>Americhelydia</taxon>
        <taxon>Chelydroidea</taxon>
        <taxon>Chelydridae</taxon>
        <taxon>Chelydra</taxon>
    </lineage>
</organism>
<sequence>PGSEGPRGPQGPYGIPGLKGVKGDQGPKGQKGEKGSKGYRGLEGDDGFKGKQGPIGAPGRPGSKGEQGNIGPPGPRGSSGFPGMPGSFGQKGLKGFQGLPGPKGEPGLPGAPGLAGPRGPSLDVSREELKHLIYSTNKLNYAMVWALLDNLGHELKLLVEPPDGTKDNPAANCKELLLAHPELPDGYYYIDPNQGSPQDSLLAFCNFTAGGETCIAPVRIQVPVKAWLRAYTSKDTFEWFSTLPGGFQLDYLGASPVQLRFLKLHSSLATQKVSYSCRPDSNGGAPQLEKDIKFLADSRERSYLATLPGCMLDNESSIRDTIFQFSTEELALLPLRDLAVFHNGDVSHQFGFTIGPVCFS</sequence>
<gene>
    <name evidence="7" type="ORF">G0U57_010096</name>
</gene>
<keyword evidence="3" id="KW-0272">Extracellular matrix</keyword>
<dbReference type="OrthoDB" id="8939548at2759"/>
<evidence type="ECO:0000259" key="6">
    <source>
        <dbReference type="PROSITE" id="PS51461"/>
    </source>
</evidence>
<evidence type="ECO:0000256" key="3">
    <source>
        <dbReference type="ARBA" id="ARBA00022530"/>
    </source>
</evidence>
<dbReference type="PANTHER" id="PTHR24023:SF1112">
    <property type="entry name" value="COL_CUTICLE_N DOMAIN-CONTAINING PROTEIN-RELATED"/>
    <property type="match status" value="1"/>
</dbReference>
<name>A0A8T1SES5_CHESE</name>
<dbReference type="PANTHER" id="PTHR24023">
    <property type="entry name" value="COLLAGEN ALPHA"/>
    <property type="match status" value="1"/>
</dbReference>
<proteinExistence type="predicted"/>
<feature type="compositionally biased region" description="Low complexity" evidence="5">
    <location>
        <begin position="76"/>
        <end position="88"/>
    </location>
</feature>
<dbReference type="Pfam" id="PF01391">
    <property type="entry name" value="Collagen"/>
    <property type="match status" value="1"/>
</dbReference>
<feature type="domain" description="Fibrillar collagen NC1" evidence="6">
    <location>
        <begin position="142"/>
        <end position="360"/>
    </location>
</feature>
<comment type="caution">
    <text evidence="7">The sequence shown here is derived from an EMBL/GenBank/DDBJ whole genome shotgun (WGS) entry which is preliminary data.</text>
</comment>
<evidence type="ECO:0000256" key="4">
    <source>
        <dbReference type="ARBA" id="ARBA00023119"/>
    </source>
</evidence>
<dbReference type="EMBL" id="JAHGAV010000261">
    <property type="protein sequence ID" value="KAG6927300.1"/>
    <property type="molecule type" value="Genomic_DNA"/>
</dbReference>
<evidence type="ECO:0000256" key="1">
    <source>
        <dbReference type="ARBA" id="ARBA00004613"/>
    </source>
</evidence>
<dbReference type="GO" id="GO:0030198">
    <property type="term" value="P:extracellular matrix organization"/>
    <property type="evidence" value="ECO:0007669"/>
    <property type="project" value="TreeGrafter"/>
</dbReference>
<dbReference type="Pfam" id="PF01410">
    <property type="entry name" value="COLFI"/>
    <property type="match status" value="1"/>
</dbReference>
<dbReference type="GO" id="GO:0031012">
    <property type="term" value="C:extracellular matrix"/>
    <property type="evidence" value="ECO:0007669"/>
    <property type="project" value="TreeGrafter"/>
</dbReference>
<dbReference type="GO" id="GO:0030020">
    <property type="term" value="F:extracellular matrix structural constituent conferring tensile strength"/>
    <property type="evidence" value="ECO:0007669"/>
    <property type="project" value="TreeGrafter"/>
</dbReference>
<keyword evidence="8" id="KW-1185">Reference proteome</keyword>
<evidence type="ECO:0000256" key="2">
    <source>
        <dbReference type="ARBA" id="ARBA00022525"/>
    </source>
</evidence>
<feature type="region of interest" description="Disordered" evidence="5">
    <location>
        <begin position="1"/>
        <end position="121"/>
    </location>
</feature>
<protein>
    <submittedName>
        <fullName evidence="7">Collagen type I alpha 2 chain</fullName>
    </submittedName>
</protein>
<dbReference type="GO" id="GO:0005581">
    <property type="term" value="C:collagen trimer"/>
    <property type="evidence" value="ECO:0007669"/>
    <property type="project" value="UniProtKB-KW"/>
</dbReference>
<dbReference type="SMART" id="SM00038">
    <property type="entry name" value="COLFI"/>
    <property type="match status" value="1"/>
</dbReference>
<keyword evidence="4 7" id="KW-0176">Collagen</keyword>
<keyword evidence="2" id="KW-0964">Secreted</keyword>
<dbReference type="Proteomes" id="UP000765507">
    <property type="component" value="Unassembled WGS sequence"/>
</dbReference>
<accession>A0A8T1SES5</accession>
<comment type="subcellular location">
    <subcellularLocation>
        <location evidence="1">Secreted</location>
    </subcellularLocation>
</comment>
<evidence type="ECO:0000256" key="5">
    <source>
        <dbReference type="SAM" id="MobiDB-lite"/>
    </source>
</evidence>
<feature type="compositionally biased region" description="Low complexity" evidence="5">
    <location>
        <begin position="99"/>
        <end position="120"/>
    </location>
</feature>
<dbReference type="InterPro" id="IPR050149">
    <property type="entry name" value="Collagen_superfamily"/>
</dbReference>
<feature type="non-terminal residue" evidence="7">
    <location>
        <position position="1"/>
    </location>
</feature>